<evidence type="ECO:0000313" key="4">
    <source>
        <dbReference type="Proteomes" id="UP000253472"/>
    </source>
</evidence>
<name>A0A367XMY8_9ASCO</name>
<dbReference type="PROSITE" id="PS51354">
    <property type="entry name" value="GLUTAREDOXIN_2"/>
    <property type="match status" value="1"/>
</dbReference>
<dbReference type="Gene3D" id="3.40.30.10">
    <property type="entry name" value="Glutaredoxin"/>
    <property type="match status" value="1"/>
</dbReference>
<dbReference type="Proteomes" id="UP000253472">
    <property type="component" value="Unassembled WGS sequence"/>
</dbReference>
<reference evidence="3 4" key="1">
    <citation type="submission" date="2018-06" db="EMBL/GenBank/DDBJ databases">
        <title>Whole genome sequencing of Candida tropicalis (genome annotated by CSBL at Korea University).</title>
        <authorList>
            <person name="Ahn J."/>
        </authorList>
    </citation>
    <scope>NUCLEOTIDE SEQUENCE [LARGE SCALE GENOMIC DNA]</scope>
    <source>
        <strain evidence="3 4">ATCC 20962</strain>
    </source>
</reference>
<feature type="transmembrane region" description="Helical" evidence="2">
    <location>
        <begin position="41"/>
        <end position="59"/>
    </location>
</feature>
<proteinExistence type="predicted"/>
<dbReference type="OrthoDB" id="4026741at2759"/>
<comment type="caution">
    <text evidence="3">The sequence shown here is derived from an EMBL/GenBank/DDBJ whole genome shotgun (WGS) entry which is preliminary data.</text>
</comment>
<keyword evidence="2" id="KW-0812">Transmembrane</keyword>
<evidence type="ECO:0000256" key="2">
    <source>
        <dbReference type="SAM" id="Phobius"/>
    </source>
</evidence>
<dbReference type="EMBL" id="QLNQ01000030">
    <property type="protein sequence ID" value="RCK55007.1"/>
    <property type="molecule type" value="Genomic_DNA"/>
</dbReference>
<dbReference type="AlphaFoldDB" id="A0A367XMY8"/>
<evidence type="ECO:0000256" key="1">
    <source>
        <dbReference type="SAM" id="MobiDB-lite"/>
    </source>
</evidence>
<keyword evidence="2" id="KW-1133">Transmembrane helix</keyword>
<evidence type="ECO:0000313" key="3">
    <source>
        <dbReference type="EMBL" id="RCK55007.1"/>
    </source>
</evidence>
<organism evidence="3 4">
    <name type="scientific">Candida viswanathii</name>
    <dbReference type="NCBI Taxonomy" id="5486"/>
    <lineage>
        <taxon>Eukaryota</taxon>
        <taxon>Fungi</taxon>
        <taxon>Dikarya</taxon>
        <taxon>Ascomycota</taxon>
        <taxon>Saccharomycotina</taxon>
        <taxon>Pichiomycetes</taxon>
        <taxon>Debaryomycetaceae</taxon>
        <taxon>Candida/Lodderomyces clade</taxon>
        <taxon>Candida</taxon>
    </lineage>
</organism>
<dbReference type="SUPFAM" id="SSF52833">
    <property type="entry name" value="Thioredoxin-like"/>
    <property type="match status" value="1"/>
</dbReference>
<accession>A0A367XMY8</accession>
<keyword evidence="4" id="KW-1185">Reference proteome</keyword>
<protein>
    <submittedName>
        <fullName evidence="3">Uncharacterized protein</fullName>
    </submittedName>
</protein>
<dbReference type="InterPro" id="IPR036249">
    <property type="entry name" value="Thioredoxin-like_sf"/>
</dbReference>
<keyword evidence="2" id="KW-0472">Membrane</keyword>
<feature type="region of interest" description="Disordered" evidence="1">
    <location>
        <begin position="145"/>
        <end position="173"/>
    </location>
</feature>
<gene>
    <name evidence="3" type="ORF">Cantr_04345</name>
</gene>
<sequence length="300" mass="33720">MTQRKSRVGSFYMDIEKNGLTDDDKQHKHFKQKLNNGKSDALTFSFFALCLVCSLYFIYNYRSILNNNFQLDQSILLSSSSSVNSPEISILKEELISNYDDVHNGGTGLSLSDEVQAELKHQQYSPPVRVASPAAQKATQEGMLVNQDLGPDDDDDDEANGLQPGAISKGKTNINTLIENDDDLEQDPEMHLKVQENLKEIFSINPIIMLSLNNQIDKVHTIIMNMNITPEPKVINLSKHPNYNNIMKYLKNINRSDEENIPRLFLGGLPVGTSSEIVEMFENNELLGYLRAKGQGLINV</sequence>
<dbReference type="STRING" id="5486.A0A367XMY8"/>
<feature type="compositionally biased region" description="Acidic residues" evidence="1">
    <location>
        <begin position="150"/>
        <end position="159"/>
    </location>
</feature>